<evidence type="ECO:0000313" key="2">
    <source>
        <dbReference type="Proteomes" id="UP001221757"/>
    </source>
</evidence>
<comment type="caution">
    <text evidence="1">The sequence shown here is derived from an EMBL/GenBank/DDBJ whole genome shotgun (WGS) entry which is preliminary data.</text>
</comment>
<reference evidence="1" key="1">
    <citation type="submission" date="2023-03" db="EMBL/GenBank/DDBJ databases">
        <title>Massive genome expansion in bonnet fungi (Mycena s.s.) driven by repeated elements and novel gene families across ecological guilds.</title>
        <authorList>
            <consortium name="Lawrence Berkeley National Laboratory"/>
            <person name="Harder C.B."/>
            <person name="Miyauchi S."/>
            <person name="Viragh M."/>
            <person name="Kuo A."/>
            <person name="Thoen E."/>
            <person name="Andreopoulos B."/>
            <person name="Lu D."/>
            <person name="Skrede I."/>
            <person name="Drula E."/>
            <person name="Henrissat B."/>
            <person name="Morin E."/>
            <person name="Kohler A."/>
            <person name="Barry K."/>
            <person name="LaButti K."/>
            <person name="Morin E."/>
            <person name="Salamov A."/>
            <person name="Lipzen A."/>
            <person name="Mereny Z."/>
            <person name="Hegedus B."/>
            <person name="Baldrian P."/>
            <person name="Stursova M."/>
            <person name="Weitz H."/>
            <person name="Taylor A."/>
            <person name="Grigoriev I.V."/>
            <person name="Nagy L.G."/>
            <person name="Martin F."/>
            <person name="Kauserud H."/>
        </authorList>
    </citation>
    <scope>NUCLEOTIDE SEQUENCE</scope>
    <source>
        <strain evidence="1">CBHHK067</strain>
    </source>
</reference>
<evidence type="ECO:0000313" key="1">
    <source>
        <dbReference type="EMBL" id="KAJ7689576.1"/>
    </source>
</evidence>
<accession>A0AAD7DE55</accession>
<dbReference type="Gene3D" id="3.80.10.10">
    <property type="entry name" value="Ribonuclease Inhibitor"/>
    <property type="match status" value="1"/>
</dbReference>
<dbReference type="SUPFAM" id="SSF52047">
    <property type="entry name" value="RNI-like"/>
    <property type="match status" value="1"/>
</dbReference>
<dbReference type="EMBL" id="JARKIE010000071">
    <property type="protein sequence ID" value="KAJ7689576.1"/>
    <property type="molecule type" value="Genomic_DNA"/>
</dbReference>
<name>A0AAD7DE55_MYCRO</name>
<organism evidence="1 2">
    <name type="scientific">Mycena rosella</name>
    <name type="common">Pink bonnet</name>
    <name type="synonym">Agaricus rosellus</name>
    <dbReference type="NCBI Taxonomy" id="1033263"/>
    <lineage>
        <taxon>Eukaryota</taxon>
        <taxon>Fungi</taxon>
        <taxon>Dikarya</taxon>
        <taxon>Basidiomycota</taxon>
        <taxon>Agaricomycotina</taxon>
        <taxon>Agaricomycetes</taxon>
        <taxon>Agaricomycetidae</taxon>
        <taxon>Agaricales</taxon>
        <taxon>Marasmiineae</taxon>
        <taxon>Mycenaceae</taxon>
        <taxon>Mycena</taxon>
    </lineage>
</organism>
<dbReference type="Proteomes" id="UP001221757">
    <property type="component" value="Unassembled WGS sequence"/>
</dbReference>
<evidence type="ECO:0008006" key="3">
    <source>
        <dbReference type="Google" id="ProtNLM"/>
    </source>
</evidence>
<sequence length="330" mass="37022">MAHLSEADVPMLESVNISEIREPIGDTTNGFGWNSLGFLRGAEIHSFHTKGSRFTVVELPLYRDRLTDLSITEERSGGGTLPSDMALELFARCPQLRTCSVHVYDRAGVSGTVEEPALQLSFLHTLDLRCGGVFSCAVRQLFGGLSFPQLKHLKLRGNTNSLYGSQTIYYPPLLHASPLLETLDINIDMFSKTSLNNFLHELSPSLRKIQLCDFRPQVEGPSVFDDEILESLIHTDPSPCCSGLEILEIHDPRCCSFSDETLMRFIKARMLKRVVGRFNREIQLDIRQDLQVLVESGLHLELVYLPHAAPVHFPPWEGLSDTPMPFFRAA</sequence>
<proteinExistence type="predicted"/>
<protein>
    <recommendedName>
        <fullName evidence="3">FBD domain-containing protein</fullName>
    </recommendedName>
</protein>
<dbReference type="AlphaFoldDB" id="A0AAD7DE55"/>
<dbReference type="InterPro" id="IPR032675">
    <property type="entry name" value="LRR_dom_sf"/>
</dbReference>
<gene>
    <name evidence="1" type="ORF">B0H17DRAFT_1134909</name>
</gene>
<keyword evidence="2" id="KW-1185">Reference proteome</keyword>